<name>A0ABS9BPH7_9BACT</name>
<comment type="caution">
    <text evidence="6">The sequence shown here is derived from an EMBL/GenBank/DDBJ whole genome shotgun (WGS) entry which is preliminary data.</text>
</comment>
<dbReference type="Gene3D" id="3.90.1150.10">
    <property type="entry name" value="Aspartate Aminotransferase, domain 1"/>
    <property type="match status" value="1"/>
</dbReference>
<dbReference type="CDD" id="cd06454">
    <property type="entry name" value="KBL_like"/>
    <property type="match status" value="1"/>
</dbReference>
<evidence type="ECO:0000256" key="2">
    <source>
        <dbReference type="ARBA" id="ARBA00022679"/>
    </source>
</evidence>
<comment type="catalytic activity">
    <reaction evidence="4">
        <text>glycine + acetyl-CoA = (2S)-2-amino-3-oxobutanoate + CoA</text>
        <dbReference type="Rhea" id="RHEA:20736"/>
        <dbReference type="ChEBI" id="CHEBI:57287"/>
        <dbReference type="ChEBI" id="CHEBI:57288"/>
        <dbReference type="ChEBI" id="CHEBI:57305"/>
        <dbReference type="ChEBI" id="CHEBI:78948"/>
        <dbReference type="EC" id="2.3.1.29"/>
    </reaction>
</comment>
<dbReference type="RefSeq" id="WP_234868588.1">
    <property type="nucleotide sequence ID" value="NZ_JAKEVY010000008.1"/>
</dbReference>
<dbReference type="HAMAP" id="MF_00985">
    <property type="entry name" value="2am3keto_CoA_ligase"/>
    <property type="match status" value="1"/>
</dbReference>
<protein>
    <recommendedName>
        <fullName evidence="4">2-amino-3-ketobutyrate coenzyme A ligase</fullName>
        <shortName evidence="4">AKB ligase</shortName>
        <ecNumber evidence="4">2.3.1.29</ecNumber>
    </recommendedName>
    <alternativeName>
        <fullName evidence="4">Glycine acetyltransferase</fullName>
    </alternativeName>
</protein>
<feature type="binding site" evidence="4">
    <location>
        <position position="135"/>
    </location>
    <ligand>
        <name>substrate</name>
    </ligand>
</feature>
<feature type="binding site" evidence="4">
    <location>
        <position position="365"/>
    </location>
    <ligand>
        <name>substrate</name>
    </ligand>
</feature>
<feature type="domain" description="Aminotransferase class I/classII large" evidence="5">
    <location>
        <begin position="41"/>
        <end position="383"/>
    </location>
</feature>
<dbReference type="NCBIfam" id="NF005394">
    <property type="entry name" value="PRK06939.1"/>
    <property type="match status" value="1"/>
</dbReference>
<dbReference type="PANTHER" id="PTHR13693:SF103">
    <property type="entry name" value="AMINOTRANSFERASE CLASS I_CLASSII DOMAIN-CONTAINING PROTEIN"/>
    <property type="match status" value="1"/>
</dbReference>
<comment type="similarity">
    <text evidence="4">Belongs to the class-II pyridoxal-phosphate-dependent aminotransferase family.</text>
</comment>
<dbReference type="InterPro" id="IPR015421">
    <property type="entry name" value="PyrdxlP-dep_Trfase_major"/>
</dbReference>
<comment type="pathway">
    <text evidence="1">Lipid metabolism.</text>
</comment>
<feature type="binding site" description="in other chain" evidence="4">
    <location>
        <begin position="238"/>
        <end position="241"/>
    </location>
    <ligand>
        <name>pyridoxal 5'-phosphate</name>
        <dbReference type="ChEBI" id="CHEBI:597326"/>
        <note>ligand shared between dimeric partners</note>
    </ligand>
</feature>
<dbReference type="EMBL" id="JAKEVY010000008">
    <property type="protein sequence ID" value="MCF1716962.1"/>
    <property type="molecule type" value="Genomic_DNA"/>
</dbReference>
<dbReference type="Gene3D" id="3.40.640.10">
    <property type="entry name" value="Type I PLP-dependent aspartate aminotransferase-like (Major domain)"/>
    <property type="match status" value="1"/>
</dbReference>
<keyword evidence="3 4" id="KW-0663">Pyridoxal phosphate</keyword>
<dbReference type="Proteomes" id="UP001200145">
    <property type="component" value="Unassembled WGS sequence"/>
</dbReference>
<evidence type="ECO:0000259" key="5">
    <source>
        <dbReference type="Pfam" id="PF00155"/>
    </source>
</evidence>
<evidence type="ECO:0000256" key="3">
    <source>
        <dbReference type="ARBA" id="ARBA00022898"/>
    </source>
</evidence>
<dbReference type="EC" id="2.3.1.29" evidence="4"/>
<dbReference type="InterPro" id="IPR015424">
    <property type="entry name" value="PyrdxlP-dep_Trfase"/>
</dbReference>
<feature type="binding site" description="in other chain" evidence="4">
    <location>
        <position position="182"/>
    </location>
    <ligand>
        <name>pyridoxal 5'-phosphate</name>
        <dbReference type="ChEBI" id="CHEBI:597326"/>
        <note>ligand shared between dimeric partners</note>
    </ligand>
</feature>
<dbReference type="InterPro" id="IPR001917">
    <property type="entry name" value="Aminotrans_II_pyridoxalP_BS"/>
</dbReference>
<comment type="caution">
    <text evidence="4">Lacks conserved residue(s) required for the propagation of feature annotation.</text>
</comment>
<dbReference type="InterPro" id="IPR004839">
    <property type="entry name" value="Aminotransferase_I/II_large"/>
</dbReference>
<dbReference type="GO" id="GO:0008890">
    <property type="term" value="F:glycine C-acetyltransferase activity"/>
    <property type="evidence" value="ECO:0007669"/>
    <property type="project" value="UniProtKB-EC"/>
</dbReference>
<accession>A0ABS9BPH7</accession>
<comment type="pathway">
    <text evidence="4">Amino-acid degradation; L-threonine degradation via oxydo-reductase pathway; glycine from L-threonine: step 2/2.</text>
</comment>
<feature type="modified residue" description="N6-(pyridoxal phosphate)lysine" evidence="4">
    <location>
        <position position="241"/>
    </location>
</feature>
<keyword evidence="4 6" id="KW-0012">Acyltransferase</keyword>
<evidence type="ECO:0000256" key="1">
    <source>
        <dbReference type="ARBA" id="ARBA00005189"/>
    </source>
</evidence>
<comment type="function">
    <text evidence="4">Catalyzes the cleavage of 2-amino-3-ketobutyrate to glycine and acetyl-CoA.</text>
</comment>
<dbReference type="InterPro" id="IPR050087">
    <property type="entry name" value="AON_synthase_class-II"/>
</dbReference>
<keyword evidence="7" id="KW-1185">Reference proteome</keyword>
<dbReference type="PANTHER" id="PTHR13693">
    <property type="entry name" value="CLASS II AMINOTRANSFERASE/8-AMINO-7-OXONONANOATE SYNTHASE"/>
    <property type="match status" value="1"/>
</dbReference>
<keyword evidence="2 4" id="KW-0808">Transferase</keyword>
<dbReference type="Pfam" id="PF00155">
    <property type="entry name" value="Aminotran_1_2"/>
    <property type="match status" value="1"/>
</dbReference>
<comment type="subunit">
    <text evidence="4">Homodimer.</text>
</comment>
<evidence type="ECO:0000313" key="7">
    <source>
        <dbReference type="Proteomes" id="UP001200145"/>
    </source>
</evidence>
<dbReference type="SUPFAM" id="SSF53383">
    <property type="entry name" value="PLP-dependent transferases"/>
    <property type="match status" value="1"/>
</dbReference>
<evidence type="ECO:0000313" key="6">
    <source>
        <dbReference type="EMBL" id="MCF1716962.1"/>
    </source>
</evidence>
<dbReference type="PROSITE" id="PS00599">
    <property type="entry name" value="AA_TRANSFER_CLASS_2"/>
    <property type="match status" value="1"/>
</dbReference>
<feature type="binding site" evidence="4">
    <location>
        <begin position="271"/>
        <end position="272"/>
    </location>
    <ligand>
        <name>pyridoxal 5'-phosphate</name>
        <dbReference type="ChEBI" id="CHEBI:597326"/>
        <note>ligand shared between dimeric partners</note>
    </ligand>
</feature>
<dbReference type="InterPro" id="IPR015422">
    <property type="entry name" value="PyrdxlP-dep_Trfase_small"/>
</dbReference>
<dbReference type="NCBIfam" id="TIGR01822">
    <property type="entry name" value="2am3keto_CoA"/>
    <property type="match status" value="1"/>
</dbReference>
<dbReference type="InterPro" id="IPR011282">
    <property type="entry name" value="2am3keto_CoA_ligase"/>
</dbReference>
<comment type="cofactor">
    <cofactor evidence="4">
        <name>pyridoxal 5'-phosphate</name>
        <dbReference type="ChEBI" id="CHEBI:597326"/>
    </cofactor>
    <text evidence="4">Binds 1 pyridoxal phosphate per subunit.</text>
</comment>
<evidence type="ECO:0000256" key="4">
    <source>
        <dbReference type="HAMAP-Rule" id="MF_00985"/>
    </source>
</evidence>
<reference evidence="6 7" key="1">
    <citation type="submission" date="2022-01" db="EMBL/GenBank/DDBJ databases">
        <title>Flavihumibacter sp. nov., isolated from sediment of a river.</title>
        <authorList>
            <person name="Liu H."/>
        </authorList>
    </citation>
    <scope>NUCLEOTIDE SEQUENCE [LARGE SCALE GENOMIC DNA]</scope>
    <source>
        <strain evidence="6 7">RY-1</strain>
    </source>
</reference>
<sequence length="396" mass="43610">MNEKFVQRIKEELQSIEEVGLFKKERVITSEQGPEILVNGKKVLNFCANNYLGLSSHPKVIQAAHEAIDSHGYGMSSVRFICGTQDIHKTLERKIAEFLGTEDTILYAAAFDANGGVFEPLFGQEDAIISDELNHASIIDGIRLCKAQRFRYKHNDMADLELQLQAASGARSRIIVTDGSFSMDGTIAQLDKICDLADQYDAIVMIDECHSSGFLGKTGRGTHEYRGVMGRVDIITGTLGKALGGASGGFTSGRKEVIEMLRQRSRPYLFSNTLAPSIVGASIAVLDMLSETTELRDRLESNTSYFRKQMTEAGFDIKPGDHPIVPIMLYDAVVAQQFAARLLEEGIYVIGFFFPVVPKGQARIRVQLSAAHTREHLDKAIAAFTKVGRELGVLSK</sequence>
<organism evidence="6 7">
    <name type="scientific">Flavihumibacter fluminis</name>
    <dbReference type="NCBI Taxonomy" id="2909236"/>
    <lineage>
        <taxon>Bacteria</taxon>
        <taxon>Pseudomonadati</taxon>
        <taxon>Bacteroidota</taxon>
        <taxon>Chitinophagia</taxon>
        <taxon>Chitinophagales</taxon>
        <taxon>Chitinophagaceae</taxon>
        <taxon>Flavihumibacter</taxon>
    </lineage>
</organism>
<gene>
    <name evidence="4 6" type="primary">kbl</name>
    <name evidence="6" type="ORF">L0U88_20135</name>
</gene>
<proteinExistence type="inferred from homology"/>